<keyword evidence="2" id="KW-1185">Reference proteome</keyword>
<evidence type="ECO:0000313" key="1">
    <source>
        <dbReference type="EMBL" id="AGX43537.1"/>
    </source>
</evidence>
<dbReference type="Proteomes" id="UP000017118">
    <property type="component" value="Chromosome"/>
</dbReference>
<dbReference type="KEGG" id="csb:CLSA_c25650"/>
<reference evidence="1 2" key="1">
    <citation type="journal article" date="2013" name="Genome Announc.">
        <title>Complete Genome Sequence of the Solvent Producer Clostridium saccharobutylicum NCP262 (DSM 13864).</title>
        <authorList>
            <person name="Poehlein A."/>
            <person name="Hartwich K."/>
            <person name="Krabben P."/>
            <person name="Ehrenreich A."/>
            <person name="Liebl W."/>
            <person name="Durre P."/>
            <person name="Gottschalk G."/>
            <person name="Daniel R."/>
        </authorList>
    </citation>
    <scope>NUCLEOTIDE SEQUENCE [LARGE SCALE GENOMIC DNA]</scope>
    <source>
        <strain evidence="1">DSM 13864</strain>
    </source>
</reference>
<sequence>MNILTFIQKIFPTNIFLFLVHTKNRFLYSPNAKNIEMVKTNLI</sequence>
<dbReference type="AlphaFoldDB" id="U5MVS5"/>
<dbReference type="HOGENOM" id="CLU_3231892_0_0_9"/>
<organism evidence="1 2">
    <name type="scientific">Clostridium saccharobutylicum DSM 13864</name>
    <dbReference type="NCBI Taxonomy" id="1345695"/>
    <lineage>
        <taxon>Bacteria</taxon>
        <taxon>Bacillati</taxon>
        <taxon>Bacillota</taxon>
        <taxon>Clostridia</taxon>
        <taxon>Eubacteriales</taxon>
        <taxon>Clostridiaceae</taxon>
        <taxon>Clostridium</taxon>
    </lineage>
</organism>
<name>U5MVS5_CLOSA</name>
<accession>U5MVS5</accession>
<gene>
    <name evidence="1" type="ORF">CLSA_c25650</name>
</gene>
<proteinExistence type="predicted"/>
<dbReference type="EMBL" id="CP006721">
    <property type="protein sequence ID" value="AGX43537.1"/>
    <property type="molecule type" value="Genomic_DNA"/>
</dbReference>
<protein>
    <submittedName>
        <fullName evidence="1">Uncharacterized protein</fullName>
    </submittedName>
</protein>
<evidence type="ECO:0000313" key="2">
    <source>
        <dbReference type="Proteomes" id="UP000017118"/>
    </source>
</evidence>